<organism evidence="3 4">
    <name type="scientific">Caenorhabditis nigoni</name>
    <dbReference type="NCBI Taxonomy" id="1611254"/>
    <lineage>
        <taxon>Eukaryota</taxon>
        <taxon>Metazoa</taxon>
        <taxon>Ecdysozoa</taxon>
        <taxon>Nematoda</taxon>
        <taxon>Chromadorea</taxon>
        <taxon>Rhabditida</taxon>
        <taxon>Rhabditina</taxon>
        <taxon>Rhabditomorpha</taxon>
        <taxon>Rhabditoidea</taxon>
        <taxon>Rhabditidae</taxon>
        <taxon>Peloderinae</taxon>
        <taxon>Caenorhabditis</taxon>
    </lineage>
</organism>
<evidence type="ECO:0000313" key="4">
    <source>
        <dbReference type="Proteomes" id="UP000230233"/>
    </source>
</evidence>
<sequence length="409" mass="46291">MSSIMSEKYEQCLKYISSNIENYTKPEVFKLWVADAVENVADLKDVTKTSKNFYKRVNVQLREIEDNDDHSLKEKFQMVFIFSRAVSNDFVKSLTDSGYKVKLNEKNVIIFVESNDKTFSRSSAHRQNDLHFKGKPVLNRRYWSEKVVSGNGQRTTPTTQNSQNIPKGSVPLAQVQRSGRSSSKRAQARVVSPTMSAPNSKRTKPASPPSPSASLSPYRTPLPPRVLPMTYRSTDSQTESVKNQHAITQTFEAPARETTNASTMTAGLEEQVINGRQFVAHVWCVAGEFDIPYWIKDFELLVKKAESNGHVVLTADEFRDLVSAAVIVVRTGREPANNNNVFGYDSLKMFLEVIKEELVEPLDEENLLEESLKFMDKEIRTFGASTDRVSREKICYALELVLKAVIDKK</sequence>
<accession>A0A2G5T0Q2</accession>
<evidence type="ECO:0000313" key="3">
    <source>
        <dbReference type="EMBL" id="PIC20772.1"/>
    </source>
</evidence>
<dbReference type="InterPro" id="IPR006570">
    <property type="entry name" value="SPK_dom"/>
</dbReference>
<dbReference type="PANTHER" id="PTHR23362">
    <property type="entry name" value="L-PLASTIN-RELATED"/>
    <property type="match status" value="1"/>
</dbReference>
<dbReference type="Proteomes" id="UP000230233">
    <property type="component" value="Chromosome X"/>
</dbReference>
<comment type="caution">
    <text evidence="3">The sequence shown here is derived from an EMBL/GenBank/DDBJ whole genome shotgun (WGS) entry which is preliminary data.</text>
</comment>
<name>A0A2G5T0Q2_9PELO</name>
<evidence type="ECO:0000259" key="2">
    <source>
        <dbReference type="SMART" id="SM00583"/>
    </source>
</evidence>
<keyword evidence="4" id="KW-1185">Reference proteome</keyword>
<dbReference type="InterPro" id="IPR053315">
    <property type="entry name" value="Peptidase_C14A"/>
</dbReference>
<feature type="domain" description="SPK" evidence="2">
    <location>
        <begin position="8"/>
        <end position="134"/>
    </location>
</feature>
<reference evidence="4" key="1">
    <citation type="submission" date="2017-10" db="EMBL/GenBank/DDBJ databases">
        <title>Rapid genome shrinkage in a self-fertile nematode reveals novel sperm competition proteins.</title>
        <authorList>
            <person name="Yin D."/>
            <person name="Schwarz E.M."/>
            <person name="Thomas C.G."/>
            <person name="Felde R.L."/>
            <person name="Korf I.F."/>
            <person name="Cutter A.D."/>
            <person name="Schartner C.M."/>
            <person name="Ralston E.J."/>
            <person name="Meyer B.J."/>
            <person name="Haag E.S."/>
        </authorList>
    </citation>
    <scope>NUCLEOTIDE SEQUENCE [LARGE SCALE GENOMIC DNA]</scope>
    <source>
        <strain evidence="4">JU1422</strain>
    </source>
</reference>
<protein>
    <recommendedName>
        <fullName evidence="2">SPK domain-containing protein</fullName>
    </recommendedName>
</protein>
<feature type="region of interest" description="Disordered" evidence="1">
    <location>
        <begin position="147"/>
        <end position="224"/>
    </location>
</feature>
<dbReference type="Pfam" id="PF04435">
    <property type="entry name" value="SPK"/>
    <property type="match status" value="1"/>
</dbReference>
<proteinExistence type="predicted"/>
<feature type="compositionally biased region" description="Polar residues" evidence="1">
    <location>
        <begin position="150"/>
        <end position="166"/>
    </location>
</feature>
<evidence type="ECO:0000256" key="1">
    <source>
        <dbReference type="SAM" id="MobiDB-lite"/>
    </source>
</evidence>
<dbReference type="AlphaFoldDB" id="A0A2G5T0Q2"/>
<gene>
    <name evidence="3" type="primary">Cnig_chr_X.g25850</name>
    <name evidence="3" type="ORF">B9Z55_025850</name>
</gene>
<dbReference type="SMART" id="SM00583">
    <property type="entry name" value="SPK"/>
    <property type="match status" value="1"/>
</dbReference>
<dbReference type="EMBL" id="PDUG01000006">
    <property type="protein sequence ID" value="PIC20772.1"/>
    <property type="molecule type" value="Genomic_DNA"/>
</dbReference>
<dbReference type="PANTHER" id="PTHR23362:SF0">
    <property type="entry name" value="CALPONIN-HOMOLOGY (CH) DOMAIN-CONTAINING PROTEIN-RELATED"/>
    <property type="match status" value="1"/>
</dbReference>